<dbReference type="PANTHER" id="PTHR30055:SF226">
    <property type="entry name" value="HTH-TYPE TRANSCRIPTIONAL REGULATOR PKSA"/>
    <property type="match status" value="1"/>
</dbReference>
<evidence type="ECO:0000313" key="5">
    <source>
        <dbReference type="Proteomes" id="UP000683575"/>
    </source>
</evidence>
<dbReference type="RefSeq" id="WP_216939758.1">
    <property type="nucleotide sequence ID" value="NZ_CP077062.1"/>
</dbReference>
<dbReference type="Proteomes" id="UP000683575">
    <property type="component" value="Chromosome"/>
</dbReference>
<evidence type="ECO:0000256" key="1">
    <source>
        <dbReference type="ARBA" id="ARBA00023125"/>
    </source>
</evidence>
<gene>
    <name evidence="4" type="ORF">KRR39_23515</name>
</gene>
<dbReference type="InterPro" id="IPR050109">
    <property type="entry name" value="HTH-type_TetR-like_transc_reg"/>
</dbReference>
<keyword evidence="1 2" id="KW-0238">DNA-binding</keyword>
<dbReference type="GO" id="GO:0000976">
    <property type="term" value="F:transcription cis-regulatory region binding"/>
    <property type="evidence" value="ECO:0007669"/>
    <property type="project" value="TreeGrafter"/>
</dbReference>
<accession>A0A975SYE6</accession>
<evidence type="ECO:0000259" key="3">
    <source>
        <dbReference type="PROSITE" id="PS50977"/>
    </source>
</evidence>
<proteinExistence type="predicted"/>
<dbReference type="KEGG" id="nps:KRR39_23515"/>
<feature type="DNA-binding region" description="H-T-H motif" evidence="2">
    <location>
        <begin position="38"/>
        <end position="57"/>
    </location>
</feature>
<dbReference type="EMBL" id="CP077062">
    <property type="protein sequence ID" value="QWZ08249.1"/>
    <property type="molecule type" value="Genomic_DNA"/>
</dbReference>
<dbReference type="PANTHER" id="PTHR30055">
    <property type="entry name" value="HTH-TYPE TRANSCRIPTIONAL REGULATOR RUTR"/>
    <property type="match status" value="1"/>
</dbReference>
<dbReference type="PROSITE" id="PS50977">
    <property type="entry name" value="HTH_TETR_2"/>
    <property type="match status" value="1"/>
</dbReference>
<keyword evidence="5" id="KW-1185">Reference proteome</keyword>
<evidence type="ECO:0000313" key="4">
    <source>
        <dbReference type="EMBL" id="QWZ08249.1"/>
    </source>
</evidence>
<sequence length="211" mass="22886">MTSSRRTGRAAPMAPDDRRRAIVDVVVPLLLQHGGGVTTKQIAEAAGIAEGTIFRVFPDKAALLMAAAAETMDPAAGKAELADALAGVTDLRERVLVATERMHARSERVVAVMMALREVWMSQPPGSHEHPPGPPQFVLDSHRALLDRLTEVFEPHRDELTVEPRKAALLLRTLVLGVRHPGAEPEQMLTPSEITDALLGGIRTRPTRQEA</sequence>
<evidence type="ECO:0000256" key="2">
    <source>
        <dbReference type="PROSITE-ProRule" id="PRU00335"/>
    </source>
</evidence>
<dbReference type="GO" id="GO:0003700">
    <property type="term" value="F:DNA-binding transcription factor activity"/>
    <property type="evidence" value="ECO:0007669"/>
    <property type="project" value="TreeGrafter"/>
</dbReference>
<dbReference type="Pfam" id="PF00440">
    <property type="entry name" value="TetR_N"/>
    <property type="match status" value="1"/>
</dbReference>
<reference evidence="4" key="1">
    <citation type="submission" date="2021-06" db="EMBL/GenBank/DDBJ databases">
        <title>Complete genome sequence of Nocardioides sp. G188.</title>
        <authorList>
            <person name="Im W.-T."/>
        </authorList>
    </citation>
    <scope>NUCLEOTIDE SEQUENCE</scope>
    <source>
        <strain evidence="4">G188</strain>
    </source>
</reference>
<feature type="domain" description="HTH tetR-type" evidence="3">
    <location>
        <begin position="16"/>
        <end position="75"/>
    </location>
</feature>
<name>A0A975SYE6_9ACTN</name>
<protein>
    <submittedName>
        <fullName evidence="4">TetR/AcrR family transcriptional regulator</fullName>
    </submittedName>
</protein>
<dbReference type="AlphaFoldDB" id="A0A975SYE6"/>
<dbReference type="InterPro" id="IPR001647">
    <property type="entry name" value="HTH_TetR"/>
</dbReference>
<organism evidence="4 5">
    <name type="scientific">Nocardioides panacis</name>
    <dbReference type="NCBI Taxonomy" id="2849501"/>
    <lineage>
        <taxon>Bacteria</taxon>
        <taxon>Bacillati</taxon>
        <taxon>Actinomycetota</taxon>
        <taxon>Actinomycetes</taxon>
        <taxon>Propionibacteriales</taxon>
        <taxon>Nocardioidaceae</taxon>
        <taxon>Nocardioides</taxon>
    </lineage>
</organism>